<feature type="domain" description="HTH cro/C1-type" evidence="1">
    <location>
        <begin position="11"/>
        <end position="38"/>
    </location>
</feature>
<reference evidence="2" key="1">
    <citation type="journal article" date="2020" name="ISME J.">
        <title>Gammaproteobacteria mediating utilization of methyl-, sulfur- and petroleum organic compounds in deep ocean hydrothermal plumes.</title>
        <authorList>
            <person name="Zhou Z."/>
            <person name="Liu Y."/>
            <person name="Pan J."/>
            <person name="Cron B.R."/>
            <person name="Toner B.M."/>
            <person name="Anantharaman K."/>
            <person name="Breier J.A."/>
            <person name="Dick G.J."/>
            <person name="Li M."/>
        </authorList>
    </citation>
    <scope>NUCLEOTIDE SEQUENCE</scope>
    <source>
        <strain evidence="2">SZUA-1435</strain>
    </source>
</reference>
<proteinExistence type="predicted"/>
<dbReference type="InterPro" id="IPR000835">
    <property type="entry name" value="HTH_MarR-typ"/>
</dbReference>
<dbReference type="InterPro" id="IPR011991">
    <property type="entry name" value="ArsR-like_HTH"/>
</dbReference>
<dbReference type="InterPro" id="IPR001387">
    <property type="entry name" value="Cro/C1-type_HTH"/>
</dbReference>
<dbReference type="Pfam" id="PF01047">
    <property type="entry name" value="MarR"/>
    <property type="match status" value="1"/>
</dbReference>
<accession>A0A832Z4H6</accession>
<gene>
    <name evidence="2" type="ORF">EYH02_06385</name>
</gene>
<dbReference type="InterPro" id="IPR036390">
    <property type="entry name" value="WH_DNA-bd_sf"/>
</dbReference>
<name>A0A832Z4H6_9CREN</name>
<dbReference type="CDD" id="cd00090">
    <property type="entry name" value="HTH_ARSR"/>
    <property type="match status" value="1"/>
</dbReference>
<evidence type="ECO:0000259" key="1">
    <source>
        <dbReference type="PROSITE" id="PS50943"/>
    </source>
</evidence>
<dbReference type="EMBL" id="DQTV01000127">
    <property type="protein sequence ID" value="HIP57668.1"/>
    <property type="molecule type" value="Genomic_DNA"/>
</dbReference>
<sequence length="340" mass="38517">MVSEDLKLRILRILKESRNGVTQSVLARALGVSKSYLSTVIRELEKQGIVYRVRLGNSYIVKLSQQPLPREERPRRLSLGIVWSSEYLFLASFAKMLRDRMGIELQVRVYPSALQATLALVEGEVDAVLSPFVSQVYAYLLTRRLTIVGGGARGGAAIYAIPNAKSVVITSSELSTMDLCRALAIRKGVVDAETTRYFHHPEEAVAMAKMRKVGYLVVWHPLMEDMERMGMKRVAMCDEFSEIEYCCTLALSRSLDSDIMERIARVFSESIELFKRKAHLYLDWYSAITGIDISILKRALNVYSYEPYIDLKKVMTMVKAMSVEVPDVRQLIPDAILKTM</sequence>
<evidence type="ECO:0000313" key="2">
    <source>
        <dbReference type="EMBL" id="HIP57668.1"/>
    </source>
</evidence>
<dbReference type="Gene3D" id="1.10.10.10">
    <property type="entry name" value="Winged helix-like DNA-binding domain superfamily/Winged helix DNA-binding domain"/>
    <property type="match status" value="1"/>
</dbReference>
<comment type="caution">
    <text evidence="2">The sequence shown here is derived from an EMBL/GenBank/DDBJ whole genome shotgun (WGS) entry which is preliminary data.</text>
</comment>
<dbReference type="SUPFAM" id="SSF46785">
    <property type="entry name" value="Winged helix' DNA-binding domain"/>
    <property type="match status" value="1"/>
</dbReference>
<dbReference type="GO" id="GO:0003700">
    <property type="term" value="F:DNA-binding transcription factor activity"/>
    <property type="evidence" value="ECO:0007669"/>
    <property type="project" value="InterPro"/>
</dbReference>
<evidence type="ECO:0000313" key="3">
    <source>
        <dbReference type="Proteomes" id="UP000605805"/>
    </source>
</evidence>
<dbReference type="AlphaFoldDB" id="A0A832Z4H6"/>
<dbReference type="SUPFAM" id="SSF53850">
    <property type="entry name" value="Periplasmic binding protein-like II"/>
    <property type="match status" value="1"/>
</dbReference>
<dbReference type="InterPro" id="IPR036388">
    <property type="entry name" value="WH-like_DNA-bd_sf"/>
</dbReference>
<dbReference type="Proteomes" id="UP000605805">
    <property type="component" value="Unassembled WGS sequence"/>
</dbReference>
<organism evidence="2 3">
    <name type="scientific">Ignisphaera aggregans</name>
    <dbReference type="NCBI Taxonomy" id="334771"/>
    <lineage>
        <taxon>Archaea</taxon>
        <taxon>Thermoproteota</taxon>
        <taxon>Thermoprotei</taxon>
        <taxon>Desulfurococcales</taxon>
        <taxon>Desulfurococcaceae</taxon>
        <taxon>Ignisphaera</taxon>
    </lineage>
</organism>
<protein>
    <submittedName>
        <fullName evidence="2">MarR family transcriptional regulator</fullName>
    </submittedName>
</protein>
<dbReference type="PROSITE" id="PS50943">
    <property type="entry name" value="HTH_CROC1"/>
    <property type="match status" value="1"/>
</dbReference>